<dbReference type="InterPro" id="IPR036510">
    <property type="entry name" value="Ribosomal_bS20_sf"/>
</dbReference>
<dbReference type="InterPro" id="IPR002583">
    <property type="entry name" value="Ribosomal_bS20"/>
</dbReference>
<dbReference type="Proteomes" id="UP000230843">
    <property type="component" value="Unassembled WGS sequence"/>
</dbReference>
<name>A0A2M7Z6G3_9BACT</name>
<dbReference type="GO" id="GO:0019843">
    <property type="term" value="F:rRNA binding"/>
    <property type="evidence" value="ECO:0007669"/>
    <property type="project" value="UniProtKB-KW"/>
</dbReference>
<dbReference type="GO" id="GO:0003735">
    <property type="term" value="F:structural constituent of ribosome"/>
    <property type="evidence" value="ECO:0007669"/>
    <property type="project" value="InterPro"/>
</dbReference>
<keyword evidence="2" id="KW-0694">RNA-binding</keyword>
<proteinExistence type="predicted"/>
<evidence type="ECO:0000256" key="5">
    <source>
        <dbReference type="ARBA" id="ARBA00035136"/>
    </source>
</evidence>
<evidence type="ECO:0000256" key="2">
    <source>
        <dbReference type="ARBA" id="ARBA00022884"/>
    </source>
</evidence>
<evidence type="ECO:0000256" key="3">
    <source>
        <dbReference type="ARBA" id="ARBA00022980"/>
    </source>
</evidence>
<dbReference type="SUPFAM" id="SSF46992">
    <property type="entry name" value="Ribosomal protein S20"/>
    <property type="match status" value="1"/>
</dbReference>
<dbReference type="GO" id="GO:0005840">
    <property type="term" value="C:ribosome"/>
    <property type="evidence" value="ECO:0007669"/>
    <property type="project" value="UniProtKB-KW"/>
</dbReference>
<feature type="non-terminal residue" evidence="7">
    <location>
        <position position="57"/>
    </location>
</feature>
<evidence type="ECO:0000313" key="7">
    <source>
        <dbReference type="EMBL" id="PJA89720.1"/>
    </source>
</evidence>
<keyword evidence="3 7" id="KW-0689">Ribosomal protein</keyword>
<evidence type="ECO:0000256" key="6">
    <source>
        <dbReference type="ARBA" id="ARBA00035343"/>
    </source>
</evidence>
<keyword evidence="4" id="KW-0687">Ribonucleoprotein</keyword>
<dbReference type="NCBIfam" id="TIGR00029">
    <property type="entry name" value="S20"/>
    <property type="match status" value="1"/>
</dbReference>
<dbReference type="EMBL" id="PFVJ01000058">
    <property type="protein sequence ID" value="PJA89720.1"/>
    <property type="molecule type" value="Genomic_DNA"/>
</dbReference>
<dbReference type="AlphaFoldDB" id="A0A2M7Z6G3"/>
<keyword evidence="1" id="KW-0699">rRNA-binding</keyword>
<dbReference type="Pfam" id="PF01649">
    <property type="entry name" value="Ribosomal_S20p"/>
    <property type="match status" value="1"/>
</dbReference>
<comment type="caution">
    <text evidence="7">The sequence shown here is derived from an EMBL/GenBank/DDBJ whole genome shotgun (WGS) entry which is preliminary data.</text>
</comment>
<protein>
    <recommendedName>
        <fullName evidence="5">Small ribosomal subunit protein bS20</fullName>
    </recommendedName>
    <alternativeName>
        <fullName evidence="6">30S ribosomal protein S20</fullName>
    </alternativeName>
</protein>
<evidence type="ECO:0000256" key="4">
    <source>
        <dbReference type="ARBA" id="ARBA00023274"/>
    </source>
</evidence>
<evidence type="ECO:0000313" key="8">
    <source>
        <dbReference type="Proteomes" id="UP000230843"/>
    </source>
</evidence>
<accession>A0A2M7Z6G3</accession>
<dbReference type="GO" id="GO:1990904">
    <property type="term" value="C:ribonucleoprotein complex"/>
    <property type="evidence" value="ECO:0007669"/>
    <property type="project" value="UniProtKB-KW"/>
</dbReference>
<evidence type="ECO:0000256" key="1">
    <source>
        <dbReference type="ARBA" id="ARBA00022730"/>
    </source>
</evidence>
<dbReference type="Gene3D" id="1.20.58.110">
    <property type="entry name" value="Ribosomal protein S20"/>
    <property type="match status" value="1"/>
</dbReference>
<gene>
    <name evidence="7" type="ORF">CO137_02755</name>
</gene>
<organism evidence="7 8">
    <name type="scientific">Candidatus Magasanikbacteria bacterium CG_4_9_14_3_um_filter_32_9</name>
    <dbReference type="NCBI Taxonomy" id="1974644"/>
    <lineage>
        <taxon>Bacteria</taxon>
        <taxon>Candidatus Magasanikiibacteriota</taxon>
    </lineage>
</organism>
<dbReference type="GO" id="GO:0006412">
    <property type="term" value="P:translation"/>
    <property type="evidence" value="ECO:0007669"/>
    <property type="project" value="InterPro"/>
</dbReference>
<sequence length="57" mass="6440">MPNKNNAKKALRQSVKKALRNKKVKTAYKEAVKNVDKAFEAGSKDLIELVKKAQKKL</sequence>
<reference evidence="8" key="1">
    <citation type="submission" date="2017-09" db="EMBL/GenBank/DDBJ databases">
        <title>Depth-based differentiation of microbial function through sediment-hosted aquifers and enrichment of novel symbionts in the deep terrestrial subsurface.</title>
        <authorList>
            <person name="Probst A.J."/>
            <person name="Ladd B."/>
            <person name="Jarett J.K."/>
            <person name="Geller-Mcgrath D.E."/>
            <person name="Sieber C.M.K."/>
            <person name="Emerson J.B."/>
            <person name="Anantharaman K."/>
            <person name="Thomas B.C."/>
            <person name="Malmstrom R."/>
            <person name="Stieglmeier M."/>
            <person name="Klingl A."/>
            <person name="Woyke T."/>
            <person name="Ryan C.M."/>
            <person name="Banfield J.F."/>
        </authorList>
    </citation>
    <scope>NUCLEOTIDE SEQUENCE [LARGE SCALE GENOMIC DNA]</scope>
</reference>